<name>A0A645H1U0_9ZZZZ</name>
<dbReference type="EMBL" id="VSSQ01084464">
    <property type="protein sequence ID" value="MPN32446.1"/>
    <property type="molecule type" value="Genomic_DNA"/>
</dbReference>
<sequence>MTTLTMVAGMMPTALAMTEGAETRVSMAWVIIGGLLSSTVFTLIIIPIIFLYFHNNPISKWLKPEAVMTWFARKREKTV</sequence>
<dbReference type="Gene3D" id="1.20.1640.10">
    <property type="entry name" value="Multidrug efflux transporter AcrB transmembrane domain"/>
    <property type="match status" value="1"/>
</dbReference>
<dbReference type="InterPro" id="IPR001036">
    <property type="entry name" value="Acrflvin-R"/>
</dbReference>
<dbReference type="GO" id="GO:0005886">
    <property type="term" value="C:plasma membrane"/>
    <property type="evidence" value="ECO:0007669"/>
    <property type="project" value="TreeGrafter"/>
</dbReference>
<evidence type="ECO:0000313" key="2">
    <source>
        <dbReference type="EMBL" id="MPN32446.1"/>
    </source>
</evidence>
<dbReference type="PANTHER" id="PTHR32063">
    <property type="match status" value="1"/>
</dbReference>
<accession>A0A645H1U0</accession>
<comment type="caution">
    <text evidence="2">The sequence shown here is derived from an EMBL/GenBank/DDBJ whole genome shotgun (WGS) entry which is preliminary data.</text>
</comment>
<organism evidence="2">
    <name type="scientific">bioreactor metagenome</name>
    <dbReference type="NCBI Taxonomy" id="1076179"/>
    <lineage>
        <taxon>unclassified sequences</taxon>
        <taxon>metagenomes</taxon>
        <taxon>ecological metagenomes</taxon>
    </lineage>
</organism>
<reference evidence="2" key="1">
    <citation type="submission" date="2019-08" db="EMBL/GenBank/DDBJ databases">
        <authorList>
            <person name="Kucharzyk K."/>
            <person name="Murdoch R.W."/>
            <person name="Higgins S."/>
            <person name="Loffler F."/>
        </authorList>
    </citation>
    <scope>NUCLEOTIDE SEQUENCE</scope>
</reference>
<feature type="transmembrane region" description="Helical" evidence="1">
    <location>
        <begin position="26"/>
        <end position="53"/>
    </location>
</feature>
<keyword evidence="1" id="KW-0472">Membrane</keyword>
<dbReference type="GO" id="GO:0042910">
    <property type="term" value="F:xenobiotic transmembrane transporter activity"/>
    <property type="evidence" value="ECO:0007669"/>
    <property type="project" value="TreeGrafter"/>
</dbReference>
<dbReference type="AlphaFoldDB" id="A0A645H1U0"/>
<dbReference type="SUPFAM" id="SSF82866">
    <property type="entry name" value="Multidrug efflux transporter AcrB transmembrane domain"/>
    <property type="match status" value="1"/>
</dbReference>
<gene>
    <name evidence="2" type="primary">mdtC_57</name>
    <name evidence="2" type="ORF">SDC9_179924</name>
</gene>
<dbReference type="Pfam" id="PF00873">
    <property type="entry name" value="ACR_tran"/>
    <property type="match status" value="1"/>
</dbReference>
<keyword evidence="1" id="KW-1133">Transmembrane helix</keyword>
<proteinExistence type="predicted"/>
<dbReference type="PANTHER" id="PTHR32063:SF24">
    <property type="entry name" value="CATION EFFLUX SYSTEM (ACRB_ACRD_ACRF FAMILY)"/>
    <property type="match status" value="1"/>
</dbReference>
<protein>
    <submittedName>
        <fullName evidence="2">Multidrug resistance protein MdtC</fullName>
    </submittedName>
</protein>
<evidence type="ECO:0000256" key="1">
    <source>
        <dbReference type="SAM" id="Phobius"/>
    </source>
</evidence>
<keyword evidence="1" id="KW-0812">Transmembrane</keyword>